<dbReference type="EMBL" id="OMOH01000002">
    <property type="protein sequence ID" value="SPF67607.1"/>
    <property type="molecule type" value="Genomic_DNA"/>
</dbReference>
<dbReference type="GO" id="GO:0005829">
    <property type="term" value="C:cytosol"/>
    <property type="evidence" value="ECO:0007669"/>
    <property type="project" value="TreeGrafter"/>
</dbReference>
<dbReference type="InterPro" id="IPR051545">
    <property type="entry name" value="NAD(P)H_dehydrogenase_qn"/>
</dbReference>
<dbReference type="AlphaFoldDB" id="A0A375I0L1"/>
<evidence type="ECO:0000313" key="4">
    <source>
        <dbReference type="EMBL" id="SPF67607.1"/>
    </source>
</evidence>
<dbReference type="RefSeq" id="WP_119714814.1">
    <property type="nucleotide sequence ID" value="NZ_OMOH01000002.1"/>
</dbReference>
<feature type="domain" description="Flavodoxin-like fold" evidence="3">
    <location>
        <begin position="1"/>
        <end position="170"/>
    </location>
</feature>
<evidence type="ECO:0000313" key="5">
    <source>
        <dbReference type="Proteomes" id="UP000265962"/>
    </source>
</evidence>
<dbReference type="Proteomes" id="UP000265962">
    <property type="component" value="Unassembled WGS sequence"/>
</dbReference>
<gene>
    <name evidence="4" type="ORF">PROPJV5_0564</name>
</gene>
<reference evidence="5" key="1">
    <citation type="submission" date="2018-02" db="EMBL/GenBank/DDBJ databases">
        <authorList>
            <person name="Hornung B."/>
        </authorList>
    </citation>
    <scope>NUCLEOTIDE SEQUENCE [LARGE SCALE GENOMIC DNA]</scope>
</reference>
<keyword evidence="5" id="KW-1185">Reference proteome</keyword>
<evidence type="ECO:0000256" key="2">
    <source>
        <dbReference type="ARBA" id="ARBA00023002"/>
    </source>
</evidence>
<name>A0A375I0L1_9ACTN</name>
<dbReference type="SUPFAM" id="SSF52218">
    <property type="entry name" value="Flavoproteins"/>
    <property type="match status" value="1"/>
</dbReference>
<sequence>MRIAIVYCHPWEGSLNHAILEQVTANLDEHGVEYDLMDLHADGFLPFYDAEELRLFSSGGTHDPLVTRYLGFLRAADGLIVITPLWWNSIPGMLKGFIDKVMKEGEGLSHTVSARGVHGELGNLRRAYVLTTSTSPKSYIRFLNGNAIKRIFMGQTLKQLGVRRSTWIHHGLVRGQAGDGAWARRMRARHARHLERVRTMDFRF</sequence>
<dbReference type="GO" id="GO:0003955">
    <property type="term" value="F:NAD(P)H dehydrogenase (quinone) activity"/>
    <property type="evidence" value="ECO:0007669"/>
    <property type="project" value="TreeGrafter"/>
</dbReference>
<accession>A0A375I0L1</accession>
<evidence type="ECO:0000259" key="3">
    <source>
        <dbReference type="Pfam" id="PF02525"/>
    </source>
</evidence>
<comment type="similarity">
    <text evidence="1">Belongs to the NAD(P)H dehydrogenase (quinone) family.</text>
</comment>
<dbReference type="Pfam" id="PF02525">
    <property type="entry name" value="Flavodoxin_2"/>
    <property type="match status" value="1"/>
</dbReference>
<evidence type="ECO:0000256" key="1">
    <source>
        <dbReference type="ARBA" id="ARBA00006252"/>
    </source>
</evidence>
<dbReference type="OrthoDB" id="9798454at2"/>
<proteinExistence type="inferred from homology"/>
<dbReference type="Gene3D" id="3.40.50.360">
    <property type="match status" value="1"/>
</dbReference>
<keyword evidence="2" id="KW-0560">Oxidoreductase</keyword>
<organism evidence="4 5">
    <name type="scientific">Propionibacterium ruminifibrarum</name>
    <dbReference type="NCBI Taxonomy" id="1962131"/>
    <lineage>
        <taxon>Bacteria</taxon>
        <taxon>Bacillati</taxon>
        <taxon>Actinomycetota</taxon>
        <taxon>Actinomycetes</taxon>
        <taxon>Propionibacteriales</taxon>
        <taxon>Propionibacteriaceae</taxon>
        <taxon>Propionibacterium</taxon>
    </lineage>
</organism>
<protein>
    <submittedName>
        <fullName evidence="4">Flavodoxin-like fold</fullName>
    </submittedName>
</protein>
<dbReference type="PANTHER" id="PTHR10204">
    <property type="entry name" value="NAD P H OXIDOREDUCTASE-RELATED"/>
    <property type="match status" value="1"/>
</dbReference>
<dbReference type="InterPro" id="IPR003680">
    <property type="entry name" value="Flavodoxin_fold"/>
</dbReference>
<dbReference type="PANTHER" id="PTHR10204:SF34">
    <property type="entry name" value="NAD(P)H DEHYDROGENASE [QUINONE] 1 ISOFORM 1"/>
    <property type="match status" value="1"/>
</dbReference>
<dbReference type="InterPro" id="IPR029039">
    <property type="entry name" value="Flavoprotein-like_sf"/>
</dbReference>